<feature type="compositionally biased region" description="Basic and acidic residues" evidence="2">
    <location>
        <begin position="99"/>
        <end position="113"/>
    </location>
</feature>
<dbReference type="KEGG" id="srub:C2R22_13090"/>
<evidence type="ECO:0000256" key="1">
    <source>
        <dbReference type="ARBA" id="ARBA00006056"/>
    </source>
</evidence>
<evidence type="ECO:0000313" key="3">
    <source>
        <dbReference type="EMBL" id="AUV82461.1"/>
    </source>
</evidence>
<dbReference type="EMBL" id="CP026309">
    <property type="protein sequence ID" value="AUV82461.1"/>
    <property type="molecule type" value="Genomic_DNA"/>
</dbReference>
<dbReference type="SUPFAM" id="SSF89733">
    <property type="entry name" value="L-sulfolactate dehydrogenase-like"/>
    <property type="match status" value="1"/>
</dbReference>
<dbReference type="InterPro" id="IPR003767">
    <property type="entry name" value="Malate/L-lactate_DH-like"/>
</dbReference>
<dbReference type="InterPro" id="IPR043144">
    <property type="entry name" value="Mal/L-sulf/L-lact_DH-like_ah"/>
</dbReference>
<dbReference type="Gene3D" id="1.10.1530.10">
    <property type="match status" value="1"/>
</dbReference>
<dbReference type="GO" id="GO:0016491">
    <property type="term" value="F:oxidoreductase activity"/>
    <property type="evidence" value="ECO:0007669"/>
    <property type="project" value="InterPro"/>
</dbReference>
<dbReference type="AlphaFoldDB" id="A0A2I8VKL6"/>
<accession>A0A2I8VKL6</accession>
<dbReference type="PANTHER" id="PTHR11091:SF0">
    <property type="entry name" value="MALATE DEHYDROGENASE"/>
    <property type="match status" value="1"/>
</dbReference>
<keyword evidence="4" id="KW-1185">Reference proteome</keyword>
<protein>
    <recommendedName>
        <fullName evidence="5">Malate dehydrogenase</fullName>
    </recommendedName>
</protein>
<evidence type="ECO:0008006" key="5">
    <source>
        <dbReference type="Google" id="ProtNLM"/>
    </source>
</evidence>
<organism evidence="3 4">
    <name type="scientific">Salinigranum rubrum</name>
    <dbReference type="NCBI Taxonomy" id="755307"/>
    <lineage>
        <taxon>Archaea</taxon>
        <taxon>Methanobacteriati</taxon>
        <taxon>Methanobacteriota</taxon>
        <taxon>Stenosarchaea group</taxon>
        <taxon>Halobacteria</taxon>
        <taxon>Halobacteriales</taxon>
        <taxon>Haloferacaceae</taxon>
        <taxon>Salinigranum</taxon>
    </lineage>
</organism>
<feature type="compositionally biased region" description="Polar residues" evidence="2">
    <location>
        <begin position="130"/>
        <end position="142"/>
    </location>
</feature>
<comment type="similarity">
    <text evidence="1">Belongs to the LDH2/MDH2 oxidoreductase family.</text>
</comment>
<reference evidence="3 4" key="1">
    <citation type="submission" date="2018-01" db="EMBL/GenBank/DDBJ databases">
        <title>Complete genome sequence of Salinigranum rubrum GX10T, an extremely halophilic archaeon isolated from a marine solar saltern.</title>
        <authorList>
            <person name="Han S."/>
        </authorList>
    </citation>
    <scope>NUCLEOTIDE SEQUENCE [LARGE SCALE GENOMIC DNA]</scope>
    <source>
        <strain evidence="3 4">GX10</strain>
    </source>
</reference>
<name>A0A2I8VKL6_9EURY</name>
<gene>
    <name evidence="3" type="ORF">C2R22_13090</name>
</gene>
<dbReference type="Proteomes" id="UP000236584">
    <property type="component" value="Chromosome"/>
</dbReference>
<evidence type="ECO:0000313" key="4">
    <source>
        <dbReference type="Proteomes" id="UP000236584"/>
    </source>
</evidence>
<dbReference type="Pfam" id="PF02615">
    <property type="entry name" value="Ldh_2"/>
    <property type="match status" value="1"/>
</dbReference>
<feature type="region of interest" description="Disordered" evidence="2">
    <location>
        <begin position="80"/>
        <end position="142"/>
    </location>
</feature>
<dbReference type="PANTHER" id="PTHR11091">
    <property type="entry name" value="OXIDOREDUCTASE-RELATED"/>
    <property type="match status" value="1"/>
</dbReference>
<sequence>MTQSATLRFEPEALEQFAEDVLAGAGLTAPHREIVAKALVRADLRGVDSHGVARLEPYVKHLEAGGYNPDPDIVLSERSPSALVVDADHGPGQSAGQRPCDDSSNWRRSRESRWASSSTVITSGPPPTTPRWQPNTTASGSR</sequence>
<proteinExistence type="inferred from homology"/>
<dbReference type="InterPro" id="IPR036111">
    <property type="entry name" value="Mal/L-sulfo/L-lacto_DH-like_sf"/>
</dbReference>
<evidence type="ECO:0000256" key="2">
    <source>
        <dbReference type="SAM" id="MobiDB-lite"/>
    </source>
</evidence>